<organism evidence="10 11">
    <name type="scientific">Parasedimentitalea denitrificans</name>
    <dbReference type="NCBI Taxonomy" id="2211118"/>
    <lineage>
        <taxon>Bacteria</taxon>
        <taxon>Pseudomonadati</taxon>
        <taxon>Pseudomonadota</taxon>
        <taxon>Alphaproteobacteria</taxon>
        <taxon>Rhodobacterales</taxon>
        <taxon>Paracoccaceae</taxon>
        <taxon>Parasedimentitalea</taxon>
    </lineage>
</organism>
<sequence length="497" mass="53204">MELLLSIRPLLAVLVSLMAAVLILCLRRRANLRDTVSVVAAVVKFLIVISLAPLVMAGGTHDLTLFEVLPGVAFSFRVDALGMVFATVSSLLWILAALYSIGYMRSQNEHAQTRFFAAFAVSLSAAVGGAFAANLFTLVIFYEVLSLVTYPLVYHKEDDASWSGSRRYMVYLLGASKSLLLAALALTYHLAGTLDFMPRGLFGGVDASGALLSVVYFCYLFGFAKAAIMPFHAWLPAAMVAPTPVSALLHAVAVVKMGVFCLLRVIFHVMGVDLMGSLGLGIATAYLVSFTIVMASIYALTRDDLKARLAYSTVSQLSYIILGAVLLTPMAAVGGVTHVAAHAFSKITLFFCAGSIYCASHRRNISDLAGIGRQLPWTMAAFFIGSLGMIGLPPTGGFISKWYLVLGSANAGEMVFLAVLLVSAVLNAAYFLPVTYTAFFERAKPQQDQSLVAMQEVREIPMVAVPLMVTAVLSVLLGLTPGFFVELSQLVMRGAGL</sequence>
<keyword evidence="5 7" id="KW-0472">Membrane</keyword>
<feature type="transmembrane region" description="Helical" evidence="7">
    <location>
        <begin position="38"/>
        <end position="60"/>
    </location>
</feature>
<reference evidence="10 11" key="1">
    <citation type="submission" date="2018-05" db="EMBL/GenBank/DDBJ databases">
        <authorList>
            <person name="Zhang Y.-J."/>
        </authorList>
    </citation>
    <scope>NUCLEOTIDE SEQUENCE [LARGE SCALE GENOMIC DNA]</scope>
    <source>
        <strain evidence="10 11">CY04</strain>
    </source>
</reference>
<evidence type="ECO:0000256" key="6">
    <source>
        <dbReference type="RuleBase" id="RU000320"/>
    </source>
</evidence>
<evidence type="ECO:0000256" key="3">
    <source>
        <dbReference type="ARBA" id="ARBA00022692"/>
    </source>
</evidence>
<name>A0ABX0W463_9RHOB</name>
<dbReference type="PANTHER" id="PTHR43373">
    <property type="entry name" value="NA(+)/H(+) ANTIPORTER SUBUNIT"/>
    <property type="match status" value="1"/>
</dbReference>
<feature type="domain" description="NADH:quinone oxidoreductase/Mrp antiporter transmembrane" evidence="8">
    <location>
        <begin position="132"/>
        <end position="426"/>
    </location>
</feature>
<feature type="transmembrane region" description="Helical" evidence="7">
    <location>
        <begin position="247"/>
        <end position="267"/>
    </location>
</feature>
<comment type="caution">
    <text evidence="10">The sequence shown here is derived from an EMBL/GenBank/DDBJ whole genome shotgun (WGS) entry which is preliminary data.</text>
</comment>
<dbReference type="PANTHER" id="PTHR43373:SF1">
    <property type="entry name" value="NA(+)_H(+) ANTIPORTER SUBUNIT A"/>
    <property type="match status" value="1"/>
</dbReference>
<evidence type="ECO:0000256" key="4">
    <source>
        <dbReference type="ARBA" id="ARBA00022989"/>
    </source>
</evidence>
<keyword evidence="4 7" id="KW-1133">Transmembrane helix</keyword>
<dbReference type="EMBL" id="QHLQ01000001">
    <property type="protein sequence ID" value="NIZ59743.1"/>
    <property type="molecule type" value="Genomic_DNA"/>
</dbReference>
<feature type="transmembrane region" description="Helical" evidence="7">
    <location>
        <begin position="168"/>
        <end position="190"/>
    </location>
</feature>
<feature type="transmembrane region" description="Helical" evidence="7">
    <location>
        <begin position="115"/>
        <end position="133"/>
    </location>
</feature>
<evidence type="ECO:0000256" key="5">
    <source>
        <dbReference type="ARBA" id="ARBA00023136"/>
    </source>
</evidence>
<feature type="transmembrane region" description="Helical" evidence="7">
    <location>
        <begin position="210"/>
        <end position="235"/>
    </location>
</feature>
<feature type="transmembrane region" description="Helical" evidence="7">
    <location>
        <begin position="6"/>
        <end position="26"/>
    </location>
</feature>
<feature type="domain" description="NADH-Ubiquinone oxidoreductase (complex I) chain 5 N-terminal" evidence="9">
    <location>
        <begin position="72"/>
        <end position="116"/>
    </location>
</feature>
<evidence type="ECO:0000256" key="2">
    <source>
        <dbReference type="ARBA" id="ARBA00004127"/>
    </source>
</evidence>
<dbReference type="InterPro" id="IPR050616">
    <property type="entry name" value="CPA3_Na-H_Antiporter_A"/>
</dbReference>
<feature type="transmembrane region" description="Helical" evidence="7">
    <location>
        <begin position="460"/>
        <end position="484"/>
    </location>
</feature>
<evidence type="ECO:0000313" key="10">
    <source>
        <dbReference type="EMBL" id="NIZ59743.1"/>
    </source>
</evidence>
<feature type="transmembrane region" description="Helical" evidence="7">
    <location>
        <begin position="80"/>
        <end position="103"/>
    </location>
</feature>
<evidence type="ECO:0000256" key="7">
    <source>
        <dbReference type="SAM" id="Phobius"/>
    </source>
</evidence>
<feature type="transmembrane region" description="Helical" evidence="7">
    <location>
        <begin position="279"/>
        <end position="301"/>
    </location>
</feature>
<comment type="function">
    <text evidence="1">NDH-1 shuttles electrons from NADH, via FMN and iron-sulfur (Fe-S) centers, to quinones in the respiratory chain. The immediate electron acceptor for the enzyme in this species is believed to be ubiquinone. Couples the redox reaction to proton translocation (for every two electrons transferred, four hydrogen ions are translocated across the cytoplasmic membrane), and thus conserves the redox energy in a proton gradient.</text>
</comment>
<keyword evidence="11" id="KW-1185">Reference proteome</keyword>
<feature type="transmembrane region" description="Helical" evidence="7">
    <location>
        <begin position="415"/>
        <end position="439"/>
    </location>
</feature>
<dbReference type="Pfam" id="PF00361">
    <property type="entry name" value="Proton_antipo_M"/>
    <property type="match status" value="1"/>
</dbReference>
<dbReference type="Proteomes" id="UP001429564">
    <property type="component" value="Unassembled WGS sequence"/>
</dbReference>
<evidence type="ECO:0000259" key="8">
    <source>
        <dbReference type="Pfam" id="PF00361"/>
    </source>
</evidence>
<proteinExistence type="predicted"/>
<evidence type="ECO:0000256" key="1">
    <source>
        <dbReference type="ARBA" id="ARBA00002378"/>
    </source>
</evidence>
<evidence type="ECO:0000259" key="9">
    <source>
        <dbReference type="Pfam" id="PF00662"/>
    </source>
</evidence>
<dbReference type="NCBIfam" id="NF006236">
    <property type="entry name" value="PRK08375.1-1"/>
    <property type="match status" value="1"/>
</dbReference>
<feature type="transmembrane region" description="Helical" evidence="7">
    <location>
        <begin position="139"/>
        <end position="156"/>
    </location>
</feature>
<keyword evidence="3 6" id="KW-0812">Transmembrane</keyword>
<gene>
    <name evidence="10" type="ORF">DL239_02005</name>
</gene>
<dbReference type="InterPro" id="IPR001516">
    <property type="entry name" value="Proton_antipo_N"/>
</dbReference>
<dbReference type="PRINTS" id="PR01434">
    <property type="entry name" value="NADHDHGNASE5"/>
</dbReference>
<accession>A0ABX0W463</accession>
<comment type="subcellular location">
    <subcellularLocation>
        <location evidence="2">Endomembrane system</location>
        <topology evidence="2">Multi-pass membrane protein</topology>
    </subcellularLocation>
    <subcellularLocation>
        <location evidence="6">Membrane</location>
        <topology evidence="6">Multi-pass membrane protein</topology>
    </subcellularLocation>
</comment>
<protein>
    <submittedName>
        <fullName evidence="10">Cation:proton antiporter</fullName>
    </submittedName>
</protein>
<feature type="transmembrane region" description="Helical" evidence="7">
    <location>
        <begin position="313"/>
        <end position="333"/>
    </location>
</feature>
<dbReference type="Pfam" id="PF00662">
    <property type="entry name" value="Proton_antipo_N"/>
    <property type="match status" value="1"/>
</dbReference>
<feature type="transmembrane region" description="Helical" evidence="7">
    <location>
        <begin position="380"/>
        <end position="403"/>
    </location>
</feature>
<evidence type="ECO:0000313" key="11">
    <source>
        <dbReference type="Proteomes" id="UP001429564"/>
    </source>
</evidence>
<feature type="transmembrane region" description="Helical" evidence="7">
    <location>
        <begin position="339"/>
        <end position="359"/>
    </location>
</feature>
<dbReference type="InterPro" id="IPR001750">
    <property type="entry name" value="ND/Mrp_TM"/>
</dbReference>